<proteinExistence type="predicted"/>
<name>U4PZU5_9HYPH</name>
<accession>U4PZU5</accession>
<protein>
    <submittedName>
        <fullName evidence="1">Uncharacterized protein</fullName>
    </submittedName>
</protein>
<evidence type="ECO:0000313" key="2">
    <source>
        <dbReference type="Proteomes" id="UP000016944"/>
    </source>
</evidence>
<reference evidence="1 2" key="1">
    <citation type="journal article" date="2013" name="Genome Announc.">
        <title>Complete Genome Sequence of the Sesbania Symbiont and Rice Growth-Promoting Endophyte Rhizobium sp. Strain IRBG74.</title>
        <authorList>
            <person name="Crook M.B."/>
            <person name="Mitra S."/>
            <person name="Ane J.M."/>
            <person name="Sadowsky M.J."/>
            <person name="Gyaneshwar P."/>
        </authorList>
    </citation>
    <scope>NUCLEOTIDE SEQUENCE [LARGE SCALE GENOMIC DNA]</scope>
    <source>
        <strain evidence="1 2">IRBG74</strain>
    </source>
</reference>
<evidence type="ECO:0000313" key="1">
    <source>
        <dbReference type="EMBL" id="CDI10615.1"/>
    </source>
</evidence>
<dbReference type="AlphaFoldDB" id="U4PZU5"/>
<dbReference type="EMBL" id="HG518323">
    <property type="protein sequence ID" value="CDI10615.1"/>
    <property type="molecule type" value="Genomic_DNA"/>
</dbReference>
<sequence>MNIIGVVTTARRPVAISGRLGAPGAIDQGGRSEDSRILLFPRFACGGSDAIKPTQLTRTSPKSTQAPKHILLIKNPGPAAIGPRIQPLCHW</sequence>
<organism evidence="1 2">
    <name type="scientific">Agrobacterium pusense</name>
    <dbReference type="NCBI Taxonomy" id="648995"/>
    <lineage>
        <taxon>Bacteria</taxon>
        <taxon>Pseudomonadati</taxon>
        <taxon>Pseudomonadota</taxon>
        <taxon>Alphaproteobacteria</taxon>
        <taxon>Hyphomicrobiales</taxon>
        <taxon>Rhizobiaceae</taxon>
        <taxon>Rhizobium/Agrobacterium group</taxon>
        <taxon>Agrobacterium</taxon>
    </lineage>
</organism>
<dbReference type="HOGENOM" id="CLU_2424861_0_0_5"/>
<gene>
    <name evidence="1" type="ORF">BN877_II0819</name>
</gene>
<dbReference type="Proteomes" id="UP000016944">
    <property type="component" value="Chromosome II"/>
</dbReference>
<dbReference type="KEGG" id="rir:BN877_II0819"/>